<dbReference type="OrthoDB" id="9815017at2"/>
<dbReference type="GO" id="GO:0003700">
    <property type="term" value="F:DNA-binding transcription factor activity"/>
    <property type="evidence" value="ECO:0007669"/>
    <property type="project" value="InterPro"/>
</dbReference>
<dbReference type="Proteomes" id="UP000248857">
    <property type="component" value="Unassembled WGS sequence"/>
</dbReference>
<accession>A0A2W1JMA8</accession>
<dbReference type="InterPro" id="IPR028978">
    <property type="entry name" value="Chorismate_lyase_/UTRA_dom_sf"/>
</dbReference>
<dbReference type="GO" id="GO:0003677">
    <property type="term" value="F:DNA binding"/>
    <property type="evidence" value="ECO:0007669"/>
    <property type="project" value="UniProtKB-KW"/>
</dbReference>
<keyword evidence="3" id="KW-0804">Transcription</keyword>
<evidence type="ECO:0000313" key="5">
    <source>
        <dbReference type="EMBL" id="PZD72595.1"/>
    </source>
</evidence>
<evidence type="ECO:0000259" key="4">
    <source>
        <dbReference type="PROSITE" id="PS50949"/>
    </source>
</evidence>
<sequence>MSIPLHIAISEKLRHQIEAGDYLPGEKLPSEHQLMETFHVSRITVRQAIANLVNQGLVKAQRGKGVFVTPQQKVAYSLSSPLVFMEQDLADDGIQLTFKSLTFRKVRPSNQVREVLQLSPQASVYLQKKLLRMDGAVGAIDVSYILPELGQKLAPQLKKKMTFPTLEENGISIERVDALIECTHADYEMSEHLEVPLGQPLIVYRYTACCDRNKPILHGETISRADRFCYSLSTKR</sequence>
<dbReference type="AlphaFoldDB" id="A0A2W1JMA8"/>
<dbReference type="InterPro" id="IPR000524">
    <property type="entry name" value="Tscrpt_reg_HTH_GntR"/>
</dbReference>
<dbReference type="Gene3D" id="1.10.10.10">
    <property type="entry name" value="Winged helix-like DNA-binding domain superfamily/Winged helix DNA-binding domain"/>
    <property type="match status" value="1"/>
</dbReference>
<organism evidence="5 6">
    <name type="scientific">Acaryochloris thomasi RCC1774</name>
    <dbReference type="NCBI Taxonomy" id="1764569"/>
    <lineage>
        <taxon>Bacteria</taxon>
        <taxon>Bacillati</taxon>
        <taxon>Cyanobacteriota</taxon>
        <taxon>Cyanophyceae</taxon>
        <taxon>Acaryochloridales</taxon>
        <taxon>Acaryochloridaceae</taxon>
        <taxon>Acaryochloris</taxon>
        <taxon>Acaryochloris thomasi</taxon>
    </lineage>
</organism>
<evidence type="ECO:0000256" key="2">
    <source>
        <dbReference type="ARBA" id="ARBA00023125"/>
    </source>
</evidence>
<reference evidence="5 6" key="1">
    <citation type="journal article" date="2018" name="Sci. Rep.">
        <title>A novel species of the marine cyanobacterium Acaryochloris with a unique pigment content and lifestyle.</title>
        <authorList>
            <person name="Partensky F."/>
            <person name="Six C."/>
            <person name="Ratin M."/>
            <person name="Garczarek L."/>
            <person name="Vaulot D."/>
            <person name="Probert I."/>
            <person name="Calteau A."/>
            <person name="Gourvil P."/>
            <person name="Marie D."/>
            <person name="Grebert T."/>
            <person name="Bouchier C."/>
            <person name="Le Panse S."/>
            <person name="Gachenot M."/>
            <person name="Rodriguez F."/>
            <person name="Garrido J.L."/>
        </authorList>
    </citation>
    <scope>NUCLEOTIDE SEQUENCE [LARGE SCALE GENOMIC DNA]</scope>
    <source>
        <strain evidence="5 6">RCC1774</strain>
    </source>
</reference>
<dbReference type="EMBL" id="PQWO01000009">
    <property type="protein sequence ID" value="PZD72595.1"/>
    <property type="molecule type" value="Genomic_DNA"/>
</dbReference>
<dbReference type="GO" id="GO:0045892">
    <property type="term" value="P:negative regulation of DNA-templated transcription"/>
    <property type="evidence" value="ECO:0007669"/>
    <property type="project" value="TreeGrafter"/>
</dbReference>
<evidence type="ECO:0000313" key="6">
    <source>
        <dbReference type="Proteomes" id="UP000248857"/>
    </source>
</evidence>
<dbReference type="PANTHER" id="PTHR44846">
    <property type="entry name" value="MANNOSYL-D-GLYCERATE TRANSPORT/METABOLISM SYSTEM REPRESSOR MNGR-RELATED"/>
    <property type="match status" value="1"/>
</dbReference>
<dbReference type="SMART" id="SM00345">
    <property type="entry name" value="HTH_GNTR"/>
    <property type="match status" value="1"/>
</dbReference>
<proteinExistence type="predicted"/>
<protein>
    <submittedName>
        <fullName evidence="5">HTH-type transcriptional repressor YvoA</fullName>
    </submittedName>
</protein>
<feature type="domain" description="HTH gntR-type" evidence="4">
    <location>
        <begin position="3"/>
        <end position="71"/>
    </location>
</feature>
<dbReference type="CDD" id="cd07377">
    <property type="entry name" value="WHTH_GntR"/>
    <property type="match status" value="1"/>
</dbReference>
<keyword evidence="1" id="KW-0805">Transcription regulation</keyword>
<name>A0A2W1JMA8_9CYAN</name>
<dbReference type="InterPro" id="IPR036390">
    <property type="entry name" value="WH_DNA-bd_sf"/>
</dbReference>
<dbReference type="SMART" id="SM00866">
    <property type="entry name" value="UTRA"/>
    <property type="match status" value="1"/>
</dbReference>
<comment type="caution">
    <text evidence="5">The sequence shown here is derived from an EMBL/GenBank/DDBJ whole genome shotgun (WGS) entry which is preliminary data.</text>
</comment>
<dbReference type="RefSeq" id="WP_110986874.1">
    <property type="nucleotide sequence ID" value="NZ_CAWNWM010000009.1"/>
</dbReference>
<dbReference type="PROSITE" id="PS50949">
    <property type="entry name" value="HTH_GNTR"/>
    <property type="match status" value="1"/>
</dbReference>
<dbReference type="InterPro" id="IPR011663">
    <property type="entry name" value="UTRA"/>
</dbReference>
<dbReference type="PRINTS" id="PR00035">
    <property type="entry name" value="HTHGNTR"/>
</dbReference>
<dbReference type="Gene3D" id="3.40.1410.10">
    <property type="entry name" value="Chorismate lyase-like"/>
    <property type="match status" value="1"/>
</dbReference>
<evidence type="ECO:0000256" key="1">
    <source>
        <dbReference type="ARBA" id="ARBA00023015"/>
    </source>
</evidence>
<evidence type="ECO:0000256" key="3">
    <source>
        <dbReference type="ARBA" id="ARBA00023163"/>
    </source>
</evidence>
<dbReference type="SUPFAM" id="SSF64288">
    <property type="entry name" value="Chorismate lyase-like"/>
    <property type="match status" value="1"/>
</dbReference>
<dbReference type="Pfam" id="PF00392">
    <property type="entry name" value="GntR"/>
    <property type="match status" value="1"/>
</dbReference>
<dbReference type="InterPro" id="IPR050679">
    <property type="entry name" value="Bact_HTH_transcr_reg"/>
</dbReference>
<keyword evidence="6" id="KW-1185">Reference proteome</keyword>
<dbReference type="Pfam" id="PF07702">
    <property type="entry name" value="UTRA"/>
    <property type="match status" value="1"/>
</dbReference>
<dbReference type="SUPFAM" id="SSF46785">
    <property type="entry name" value="Winged helix' DNA-binding domain"/>
    <property type="match status" value="1"/>
</dbReference>
<dbReference type="InterPro" id="IPR036388">
    <property type="entry name" value="WH-like_DNA-bd_sf"/>
</dbReference>
<dbReference type="PANTHER" id="PTHR44846:SF1">
    <property type="entry name" value="MANNOSYL-D-GLYCERATE TRANSPORT_METABOLISM SYSTEM REPRESSOR MNGR-RELATED"/>
    <property type="match status" value="1"/>
</dbReference>
<gene>
    <name evidence="5" type="primary">yvoA_1</name>
    <name evidence="5" type="ORF">C1752_03431</name>
</gene>
<keyword evidence="2" id="KW-0238">DNA-binding</keyword>